<organism evidence="8 9">
    <name type="scientific">Cladosporium halotolerans</name>
    <dbReference type="NCBI Taxonomy" id="1052096"/>
    <lineage>
        <taxon>Eukaryota</taxon>
        <taxon>Fungi</taxon>
        <taxon>Dikarya</taxon>
        <taxon>Ascomycota</taxon>
        <taxon>Pezizomycotina</taxon>
        <taxon>Dothideomycetes</taxon>
        <taxon>Dothideomycetidae</taxon>
        <taxon>Cladosporiales</taxon>
        <taxon>Cladosporiaceae</taxon>
        <taxon>Cladosporium</taxon>
    </lineage>
</organism>
<feature type="transmembrane region" description="Helical" evidence="6">
    <location>
        <begin position="394"/>
        <end position="412"/>
    </location>
</feature>
<feature type="transmembrane region" description="Helical" evidence="6">
    <location>
        <begin position="90"/>
        <end position="112"/>
    </location>
</feature>
<feature type="transmembrane region" description="Helical" evidence="6">
    <location>
        <begin position="269"/>
        <end position="288"/>
    </location>
</feature>
<dbReference type="Pfam" id="PF01490">
    <property type="entry name" value="Aa_trans"/>
    <property type="match status" value="1"/>
</dbReference>
<dbReference type="GO" id="GO:0015179">
    <property type="term" value="F:L-amino acid transmembrane transporter activity"/>
    <property type="evidence" value="ECO:0007669"/>
    <property type="project" value="TreeGrafter"/>
</dbReference>
<keyword evidence="5 6" id="KW-0472">Membrane</keyword>
<evidence type="ECO:0000259" key="7">
    <source>
        <dbReference type="Pfam" id="PF01490"/>
    </source>
</evidence>
<feature type="transmembrane region" description="Helical" evidence="6">
    <location>
        <begin position="6"/>
        <end position="27"/>
    </location>
</feature>
<feature type="transmembrane region" description="Helical" evidence="6">
    <location>
        <begin position="227"/>
        <end position="249"/>
    </location>
</feature>
<keyword evidence="3 6" id="KW-0812">Transmembrane</keyword>
<dbReference type="GeneID" id="96003246"/>
<name>A0AB34KXH4_9PEZI</name>
<dbReference type="AlphaFoldDB" id="A0AB34KXH4"/>
<reference evidence="8 9" key="1">
    <citation type="journal article" date="2020" name="Microbiol. Resour. Announc.">
        <title>Draft Genome Sequence of a Cladosporium Species Isolated from the Mesophotic Ascidian Didemnum maculosum.</title>
        <authorList>
            <person name="Gioti A."/>
            <person name="Siaperas R."/>
            <person name="Nikolaivits E."/>
            <person name="Le Goff G."/>
            <person name="Ouazzani J."/>
            <person name="Kotoulas G."/>
            <person name="Topakas E."/>
        </authorList>
    </citation>
    <scope>NUCLEOTIDE SEQUENCE [LARGE SCALE GENOMIC DNA]</scope>
    <source>
        <strain evidence="8 9">TM138-S3</strain>
    </source>
</reference>
<keyword evidence="9" id="KW-1185">Reference proteome</keyword>
<gene>
    <name evidence="8" type="ORF">WHR41_01802</name>
</gene>
<evidence type="ECO:0000313" key="8">
    <source>
        <dbReference type="EMBL" id="KAL1589483.1"/>
    </source>
</evidence>
<dbReference type="InterPro" id="IPR013057">
    <property type="entry name" value="AA_transpt_TM"/>
</dbReference>
<feature type="domain" description="Amino acid transporter transmembrane" evidence="7">
    <location>
        <begin position="6"/>
        <end position="411"/>
    </location>
</feature>
<evidence type="ECO:0000256" key="3">
    <source>
        <dbReference type="ARBA" id="ARBA00022692"/>
    </source>
</evidence>
<protein>
    <recommendedName>
        <fullName evidence="7">Amino acid transporter transmembrane domain-containing protein</fullName>
    </recommendedName>
</protein>
<dbReference type="EMBL" id="JAAQHG020000004">
    <property type="protein sequence ID" value="KAL1589483.1"/>
    <property type="molecule type" value="Genomic_DNA"/>
</dbReference>
<proteinExistence type="inferred from homology"/>
<evidence type="ECO:0000256" key="2">
    <source>
        <dbReference type="ARBA" id="ARBA00008066"/>
    </source>
</evidence>
<dbReference type="RefSeq" id="XP_069232588.1">
    <property type="nucleotide sequence ID" value="XM_069370408.1"/>
</dbReference>
<sequence length="438" mass="46949">MYVAQVGWIMAAFTMFKTQVGIGVLSIPSAFNQMGLLGGVVCLLLVHKIALWLGYQIGQAGLRHPDVRAFDDVGQKLFGRWGRLLFGTVYWLYFIFVGASAVLGISIALGVLTNNSRCALDYFVTASCIAWILASIKTVARLAPLSIVGAASIGTSLAVLTIALIVRGRPETAPSAGPWVSDYKLVKYPTFTETLSAVSCIVFAYSGVPAFFTIHAQMREPKHYNRAMFASLSGVFTVYATVGIIVYIYCGSHVSSPALGSAGGDIEKVCYGIAIVGLCVTACLLCHYPTKQTYSLATALIQKLGPGNDPQQAAERTFSHRTTTLTWYSSSGLVALTAFLIASGIPNFSELVSLVGALLGAAICFPPLACLWFKDHWSSEQRTRKFWLKVMWHAFLIAAGVFMMCAGTYAAVGDILHAGQGRAPFSCAPLSQRAGSSE</sequence>
<evidence type="ECO:0000256" key="1">
    <source>
        <dbReference type="ARBA" id="ARBA00004141"/>
    </source>
</evidence>
<dbReference type="PANTHER" id="PTHR22950">
    <property type="entry name" value="AMINO ACID TRANSPORTER"/>
    <property type="match status" value="1"/>
</dbReference>
<dbReference type="Proteomes" id="UP000803884">
    <property type="component" value="Unassembled WGS sequence"/>
</dbReference>
<evidence type="ECO:0000256" key="5">
    <source>
        <dbReference type="ARBA" id="ARBA00023136"/>
    </source>
</evidence>
<feature type="transmembrane region" description="Helical" evidence="6">
    <location>
        <begin position="325"/>
        <end position="345"/>
    </location>
</feature>
<keyword evidence="4 6" id="KW-1133">Transmembrane helix</keyword>
<comment type="caution">
    <text evidence="8">The sequence shown here is derived from an EMBL/GenBank/DDBJ whole genome shotgun (WGS) entry which is preliminary data.</text>
</comment>
<evidence type="ECO:0000256" key="6">
    <source>
        <dbReference type="SAM" id="Phobius"/>
    </source>
</evidence>
<accession>A0AB34KXH4</accession>
<feature type="transmembrane region" description="Helical" evidence="6">
    <location>
        <begin position="351"/>
        <end position="373"/>
    </location>
</feature>
<comment type="similarity">
    <text evidence="2">Belongs to the amino acid/polyamine transporter 2 family.</text>
</comment>
<dbReference type="GO" id="GO:0016020">
    <property type="term" value="C:membrane"/>
    <property type="evidence" value="ECO:0007669"/>
    <property type="project" value="UniProtKB-SubCell"/>
</dbReference>
<dbReference type="PANTHER" id="PTHR22950:SF683">
    <property type="entry name" value="AMINO ACID TRANSPORTER (EUROFUNG)"/>
    <property type="match status" value="1"/>
</dbReference>
<feature type="transmembrane region" description="Helical" evidence="6">
    <location>
        <begin position="34"/>
        <end position="55"/>
    </location>
</feature>
<feature type="transmembrane region" description="Helical" evidence="6">
    <location>
        <begin position="142"/>
        <end position="166"/>
    </location>
</feature>
<evidence type="ECO:0000313" key="9">
    <source>
        <dbReference type="Proteomes" id="UP000803884"/>
    </source>
</evidence>
<comment type="subcellular location">
    <subcellularLocation>
        <location evidence="1">Membrane</location>
        <topology evidence="1">Multi-pass membrane protein</topology>
    </subcellularLocation>
</comment>
<evidence type="ECO:0000256" key="4">
    <source>
        <dbReference type="ARBA" id="ARBA00022989"/>
    </source>
</evidence>